<dbReference type="InterPro" id="IPR037185">
    <property type="entry name" value="EmrE-like"/>
</dbReference>
<evidence type="ECO:0000256" key="7">
    <source>
        <dbReference type="SAM" id="Phobius"/>
    </source>
</evidence>
<evidence type="ECO:0000256" key="1">
    <source>
        <dbReference type="ARBA" id="ARBA00004651"/>
    </source>
</evidence>
<feature type="transmembrane region" description="Helical" evidence="7">
    <location>
        <begin position="242"/>
        <end position="261"/>
    </location>
</feature>
<keyword evidence="4 7" id="KW-0812">Transmembrane</keyword>
<evidence type="ECO:0000256" key="4">
    <source>
        <dbReference type="ARBA" id="ARBA00022692"/>
    </source>
</evidence>
<evidence type="ECO:0000256" key="3">
    <source>
        <dbReference type="ARBA" id="ARBA00022475"/>
    </source>
</evidence>
<feature type="domain" description="EamA" evidence="8">
    <location>
        <begin position="6"/>
        <end position="140"/>
    </location>
</feature>
<proteinExistence type="inferred from homology"/>
<feature type="transmembrane region" description="Helical" evidence="7">
    <location>
        <begin position="38"/>
        <end position="56"/>
    </location>
</feature>
<keyword evidence="5 7" id="KW-1133">Transmembrane helix</keyword>
<evidence type="ECO:0000259" key="8">
    <source>
        <dbReference type="Pfam" id="PF00892"/>
    </source>
</evidence>
<gene>
    <name evidence="9" type="ORF">CON65_17205</name>
</gene>
<dbReference type="PANTHER" id="PTHR32322:SF18">
    <property type="entry name" value="S-ADENOSYLMETHIONINE_S-ADENOSYLHOMOCYSTEINE TRANSPORTER"/>
    <property type="match status" value="1"/>
</dbReference>
<feature type="transmembrane region" description="Helical" evidence="7">
    <location>
        <begin position="211"/>
        <end position="230"/>
    </location>
</feature>
<feature type="transmembrane region" description="Helical" evidence="7">
    <location>
        <begin position="68"/>
        <end position="87"/>
    </location>
</feature>
<organism evidence="9 10">
    <name type="scientific">Bacillus pseudomycoides</name>
    <dbReference type="NCBI Taxonomy" id="64104"/>
    <lineage>
        <taxon>Bacteria</taxon>
        <taxon>Bacillati</taxon>
        <taxon>Bacillota</taxon>
        <taxon>Bacilli</taxon>
        <taxon>Bacillales</taxon>
        <taxon>Bacillaceae</taxon>
        <taxon>Bacillus</taxon>
        <taxon>Bacillus cereus group</taxon>
    </lineage>
</organism>
<evidence type="ECO:0000313" key="10">
    <source>
        <dbReference type="Proteomes" id="UP000221020"/>
    </source>
</evidence>
<sequence>MTKFQKGATYTIISAFGFGVMPIFAVKAYQYGITVNTLLLLRFFLSTVIFFCYFLFKKTKINLQKTEMKTLFLLGSVLFTLISVFHFESVKYIPSSMAVLLLFLFPIFVSILSYFLYKERIGSKAFGALILAFIGIGFLLGVALQDSNFYGIGLAIGAAIVYAFYMIVGKKVTNLISPAVTSAYVTLFATIGVFAIGVFSRSIRFDFEPMAWVYILAIVLFSTVLAEITLFQALKRLSSTNVSIISMIEPVFTAIFASFLLHENVTFPQILGGLVVLFSLTCFIYFQREVSEDSTNLKEELFEKNKQIGGREL</sequence>
<feature type="transmembrane region" description="Helical" evidence="7">
    <location>
        <begin position="267"/>
        <end position="286"/>
    </location>
</feature>
<dbReference type="Pfam" id="PF00892">
    <property type="entry name" value="EamA"/>
    <property type="match status" value="2"/>
</dbReference>
<feature type="transmembrane region" description="Helical" evidence="7">
    <location>
        <begin position="7"/>
        <end position="26"/>
    </location>
</feature>
<feature type="domain" description="EamA" evidence="8">
    <location>
        <begin position="150"/>
        <end position="282"/>
    </location>
</feature>
<accession>A0AA91VAE0</accession>
<comment type="subcellular location">
    <subcellularLocation>
        <location evidence="1">Cell membrane</location>
        <topology evidence="1">Multi-pass membrane protein</topology>
    </subcellularLocation>
</comment>
<dbReference type="InterPro" id="IPR000620">
    <property type="entry name" value="EamA_dom"/>
</dbReference>
<dbReference type="SUPFAM" id="SSF103481">
    <property type="entry name" value="Multidrug resistance efflux transporter EmrE"/>
    <property type="match status" value="2"/>
</dbReference>
<evidence type="ECO:0000313" key="9">
    <source>
        <dbReference type="EMBL" id="PED81419.1"/>
    </source>
</evidence>
<keyword evidence="3" id="KW-1003">Cell membrane</keyword>
<dbReference type="PANTHER" id="PTHR32322">
    <property type="entry name" value="INNER MEMBRANE TRANSPORTER"/>
    <property type="match status" value="1"/>
</dbReference>
<keyword evidence="6 7" id="KW-0472">Membrane</keyword>
<evidence type="ECO:0000256" key="2">
    <source>
        <dbReference type="ARBA" id="ARBA00007362"/>
    </source>
</evidence>
<evidence type="ECO:0000256" key="6">
    <source>
        <dbReference type="ARBA" id="ARBA00023136"/>
    </source>
</evidence>
<comment type="similarity">
    <text evidence="2">Belongs to the EamA transporter family.</text>
</comment>
<feature type="transmembrane region" description="Helical" evidence="7">
    <location>
        <begin position="124"/>
        <end position="143"/>
    </location>
</feature>
<dbReference type="EMBL" id="NVOR01000066">
    <property type="protein sequence ID" value="PED81419.1"/>
    <property type="molecule type" value="Genomic_DNA"/>
</dbReference>
<dbReference type="Proteomes" id="UP000221020">
    <property type="component" value="Unassembled WGS sequence"/>
</dbReference>
<dbReference type="GO" id="GO:0005886">
    <property type="term" value="C:plasma membrane"/>
    <property type="evidence" value="ECO:0007669"/>
    <property type="project" value="UniProtKB-SubCell"/>
</dbReference>
<evidence type="ECO:0000256" key="5">
    <source>
        <dbReference type="ARBA" id="ARBA00022989"/>
    </source>
</evidence>
<dbReference type="AlphaFoldDB" id="A0AA91VAE0"/>
<protein>
    <submittedName>
        <fullName evidence="9">EamA family transporter</fullName>
    </submittedName>
</protein>
<feature type="transmembrane region" description="Helical" evidence="7">
    <location>
        <begin position="93"/>
        <end position="117"/>
    </location>
</feature>
<feature type="transmembrane region" description="Helical" evidence="7">
    <location>
        <begin position="175"/>
        <end position="199"/>
    </location>
</feature>
<name>A0AA91VAE0_9BACI</name>
<comment type="caution">
    <text evidence="9">The sequence shown here is derived from an EMBL/GenBank/DDBJ whole genome shotgun (WGS) entry which is preliminary data.</text>
</comment>
<reference evidence="9 10" key="1">
    <citation type="submission" date="2017-09" db="EMBL/GenBank/DDBJ databases">
        <title>Large-scale bioinformatics analysis of Bacillus genomes uncovers conserved roles of natural products in bacterial physiology.</title>
        <authorList>
            <consortium name="Agbiome Team Llc"/>
            <person name="Bleich R.M."/>
            <person name="Grubbs K.J."/>
            <person name="Santa Maria K.C."/>
            <person name="Allen S.E."/>
            <person name="Farag S."/>
            <person name="Shank E.A."/>
            <person name="Bowers A."/>
        </authorList>
    </citation>
    <scope>NUCLEOTIDE SEQUENCE [LARGE SCALE GENOMIC DNA]</scope>
    <source>
        <strain evidence="9 10">AFS092012</strain>
    </source>
</reference>
<feature type="transmembrane region" description="Helical" evidence="7">
    <location>
        <begin position="149"/>
        <end position="168"/>
    </location>
</feature>
<dbReference type="RefSeq" id="WP_097895782.1">
    <property type="nucleotide sequence ID" value="NZ_NVOR01000066.1"/>
</dbReference>
<dbReference type="InterPro" id="IPR050638">
    <property type="entry name" value="AA-Vitamin_Transporters"/>
</dbReference>